<dbReference type="Gene3D" id="3.30.200.20">
    <property type="entry name" value="Phosphorylase Kinase, domain 1"/>
    <property type="match status" value="1"/>
</dbReference>
<dbReference type="GO" id="GO:0016740">
    <property type="term" value="F:transferase activity"/>
    <property type="evidence" value="ECO:0007669"/>
    <property type="project" value="UniProtKB-KW"/>
</dbReference>
<feature type="domain" description="Aminoglycoside phosphotransferase" evidence="1">
    <location>
        <begin position="34"/>
        <end position="277"/>
    </location>
</feature>
<name>A0A431W9L4_9GAMM</name>
<sequence length="343" mass="38298">MSKVQTKTLLSVLPASVIDELKLAGLNFTYGSVATPLAHGLSNQNFLINDGELDWVLRVNSSASSQLCDRQSEVRNWNIAANQGLAPKLFYVSQDHAYYLSEYVQQAPEAQWGSLLTAKPAHPLIDESTLWPDAETLLLPFLRGISRLPVPENIMGVTKQWQTYRDKLALIAAKLSTLPYSELAVQWQMSHLELLALEDDINIWLDRLNACSRSDQYSHRDLNPHNLLYKEGKLYCIDFEYACTSHPLFDIAGVLSTHALSTAQRHFLIDGYLDGHPNLTPDAKTALPDAINIYWVFAACWSLLMAADSGDIAVAAQNNDTGENPHNSQEYLDCFDDFVALIC</sequence>
<keyword evidence="3" id="KW-1185">Reference proteome</keyword>
<evidence type="ECO:0000313" key="2">
    <source>
        <dbReference type="EMBL" id="RTR32161.1"/>
    </source>
</evidence>
<dbReference type="AlphaFoldDB" id="A0A431W9L4"/>
<gene>
    <name evidence="2" type="ORF">EKG39_12070</name>
</gene>
<dbReference type="PANTHER" id="PTHR40086">
    <property type="entry name" value="PHOSPHOTRANSFERASE YTMP-RELATED"/>
    <property type="match status" value="1"/>
</dbReference>
<evidence type="ECO:0000259" key="1">
    <source>
        <dbReference type="Pfam" id="PF01636"/>
    </source>
</evidence>
<reference evidence="2 3" key="1">
    <citation type="submission" date="2018-12" db="EMBL/GenBank/DDBJ databases">
        <authorList>
            <person name="Yu L."/>
        </authorList>
    </citation>
    <scope>NUCLEOTIDE SEQUENCE [LARGE SCALE GENOMIC DNA]</scope>
    <source>
        <strain evidence="2 3">HAW-EB5</strain>
    </source>
</reference>
<dbReference type="PANTHER" id="PTHR40086:SF1">
    <property type="entry name" value="CELL CYCLE REGULATOR CCRZ"/>
    <property type="match status" value="1"/>
</dbReference>
<dbReference type="Proteomes" id="UP000282060">
    <property type="component" value="Unassembled WGS sequence"/>
</dbReference>
<dbReference type="Pfam" id="PF01636">
    <property type="entry name" value="APH"/>
    <property type="match status" value="1"/>
</dbReference>
<protein>
    <submittedName>
        <fullName evidence="2">Aminoglycoside phosphotransferase</fullName>
    </submittedName>
</protein>
<dbReference type="EMBL" id="RXNV01000004">
    <property type="protein sequence ID" value="RTR32161.1"/>
    <property type="molecule type" value="Genomic_DNA"/>
</dbReference>
<proteinExistence type="predicted"/>
<evidence type="ECO:0000313" key="3">
    <source>
        <dbReference type="Proteomes" id="UP000282060"/>
    </source>
</evidence>
<dbReference type="OrthoDB" id="179763at2"/>
<keyword evidence="2" id="KW-0808">Transferase</keyword>
<organism evidence="2 3">
    <name type="scientific">Shewanella atlantica</name>
    <dbReference type="NCBI Taxonomy" id="271099"/>
    <lineage>
        <taxon>Bacteria</taxon>
        <taxon>Pseudomonadati</taxon>
        <taxon>Pseudomonadota</taxon>
        <taxon>Gammaproteobacteria</taxon>
        <taxon>Alteromonadales</taxon>
        <taxon>Shewanellaceae</taxon>
        <taxon>Shewanella</taxon>
    </lineage>
</organism>
<accession>A0A431W9L4</accession>
<dbReference type="RefSeq" id="WP_126506000.1">
    <property type="nucleotide sequence ID" value="NZ_RXNV01000004.1"/>
</dbReference>
<dbReference type="InterPro" id="IPR052077">
    <property type="entry name" value="CcrZ_PhaseVar_Mediator"/>
</dbReference>
<dbReference type="Gene3D" id="3.90.1200.10">
    <property type="match status" value="1"/>
</dbReference>
<dbReference type="SUPFAM" id="SSF56112">
    <property type="entry name" value="Protein kinase-like (PK-like)"/>
    <property type="match status" value="1"/>
</dbReference>
<dbReference type="InterPro" id="IPR011009">
    <property type="entry name" value="Kinase-like_dom_sf"/>
</dbReference>
<comment type="caution">
    <text evidence="2">The sequence shown here is derived from an EMBL/GenBank/DDBJ whole genome shotgun (WGS) entry which is preliminary data.</text>
</comment>
<dbReference type="InterPro" id="IPR002575">
    <property type="entry name" value="Aminoglycoside_PTrfase"/>
</dbReference>